<dbReference type="InterPro" id="IPR041490">
    <property type="entry name" value="KstR2_TetR_C"/>
</dbReference>
<dbReference type="EMBL" id="WOEZ01000092">
    <property type="protein sequence ID" value="NPT56430.1"/>
    <property type="molecule type" value="Genomic_DNA"/>
</dbReference>
<dbReference type="PANTHER" id="PTHR30055:SF234">
    <property type="entry name" value="HTH-TYPE TRANSCRIPTIONAL REGULATOR BETI"/>
    <property type="match status" value="1"/>
</dbReference>
<evidence type="ECO:0000256" key="3">
    <source>
        <dbReference type="ARBA" id="ARBA00023125"/>
    </source>
</evidence>
<sequence length="419" mass="46120">MRSLADEARAARHMAVLDEATVEFNHSGVAGASLTAIARRVGLGRAALYNYCIDRQDLVYQCYSRTNALLRKDLDRAAQANANGLGKVVTFLRLALDSSNNQPRAVLTELAFLTKTQQATVQKLRSGNVAALAMLIREGIKDESIRNCDVEVVCQAIFGILSWATLSLLWIIFPDEDFASRMANAIPDLVTDGMASEGMEVLPSRKRIKDVIRNPRGSDWDDRRESLALVASRLFNSRGIDGVSLDDVALELGATKGVVYHYFQSKPALVAYCYERAFNIYEQIMSAAEKGLTGLECTVMAIELNVEAQLESISPLWMSTGAEMLPKQLQRAIVRRAGALWARSVKLAERGVKDGSLKRLDFEPVKQASAGSFNYLISSKDNGKRSVSEVAAEISRLLLLGLRPRKARLNGKQASYETL</sequence>
<dbReference type="GO" id="GO:0003700">
    <property type="term" value="F:DNA-binding transcription factor activity"/>
    <property type="evidence" value="ECO:0007669"/>
    <property type="project" value="TreeGrafter"/>
</dbReference>
<feature type="DNA-binding region" description="H-T-H motif" evidence="5">
    <location>
        <begin position="244"/>
        <end position="263"/>
    </location>
</feature>
<feature type="DNA-binding region" description="H-T-H motif" evidence="5">
    <location>
        <begin position="33"/>
        <end position="52"/>
    </location>
</feature>
<dbReference type="Gene3D" id="1.10.357.10">
    <property type="entry name" value="Tetracycline Repressor, domain 2"/>
    <property type="match status" value="2"/>
</dbReference>
<dbReference type="PANTHER" id="PTHR30055">
    <property type="entry name" value="HTH-TYPE TRANSCRIPTIONAL REGULATOR RUTR"/>
    <property type="match status" value="1"/>
</dbReference>
<keyword evidence="10" id="KW-1185">Reference proteome</keyword>
<dbReference type="InterPro" id="IPR050109">
    <property type="entry name" value="HTH-type_TetR-like_transc_reg"/>
</dbReference>
<dbReference type="InterPro" id="IPR009057">
    <property type="entry name" value="Homeodomain-like_sf"/>
</dbReference>
<dbReference type="EMBL" id="WOEZ01000117">
    <property type="protein sequence ID" value="NPT57132.1"/>
    <property type="molecule type" value="Genomic_DNA"/>
</dbReference>
<evidence type="ECO:0000256" key="4">
    <source>
        <dbReference type="ARBA" id="ARBA00023163"/>
    </source>
</evidence>
<dbReference type="Pfam" id="PF00440">
    <property type="entry name" value="TetR_N"/>
    <property type="match status" value="1"/>
</dbReference>
<protein>
    <submittedName>
        <fullName evidence="8">TetR family transcriptional regulator</fullName>
    </submittedName>
</protein>
<comment type="caution">
    <text evidence="8">The sequence shown here is derived from an EMBL/GenBank/DDBJ whole genome shotgun (WGS) entry which is preliminary data.</text>
</comment>
<keyword evidence="1" id="KW-0678">Repressor</keyword>
<keyword evidence="6" id="KW-0812">Transmembrane</keyword>
<gene>
    <name evidence="8" type="ORF">GNZ13_18025</name>
    <name evidence="9" type="ORF">GNZ13_21760</name>
</gene>
<dbReference type="InterPro" id="IPR023772">
    <property type="entry name" value="DNA-bd_HTH_TetR-type_CS"/>
</dbReference>
<keyword evidence="6" id="KW-0472">Membrane</keyword>
<dbReference type="AlphaFoldDB" id="A0A972SM92"/>
<evidence type="ECO:0000256" key="2">
    <source>
        <dbReference type="ARBA" id="ARBA00023015"/>
    </source>
</evidence>
<feature type="domain" description="HTH tetR-type" evidence="7">
    <location>
        <begin position="221"/>
        <end position="281"/>
    </location>
</feature>
<dbReference type="InterPro" id="IPR036271">
    <property type="entry name" value="Tet_transcr_reg_TetR-rel_C_sf"/>
</dbReference>
<feature type="domain" description="HTH tetR-type" evidence="7">
    <location>
        <begin position="10"/>
        <end position="70"/>
    </location>
</feature>
<evidence type="ECO:0000256" key="5">
    <source>
        <dbReference type="PROSITE-ProRule" id="PRU00335"/>
    </source>
</evidence>
<proteinExistence type="predicted"/>
<dbReference type="PRINTS" id="PR00455">
    <property type="entry name" value="HTHTETR"/>
</dbReference>
<dbReference type="PROSITE" id="PS50977">
    <property type="entry name" value="HTH_TETR_2"/>
    <property type="match status" value="2"/>
</dbReference>
<dbReference type="GO" id="GO:0000976">
    <property type="term" value="F:transcription cis-regulatory region binding"/>
    <property type="evidence" value="ECO:0007669"/>
    <property type="project" value="TreeGrafter"/>
</dbReference>
<dbReference type="Pfam" id="PF17932">
    <property type="entry name" value="TetR_C_24"/>
    <property type="match status" value="1"/>
</dbReference>
<name>A0A972SM92_9BURK</name>
<dbReference type="InterPro" id="IPR001647">
    <property type="entry name" value="HTH_TetR"/>
</dbReference>
<feature type="transmembrane region" description="Helical" evidence="6">
    <location>
        <begin position="156"/>
        <end position="173"/>
    </location>
</feature>
<dbReference type="SUPFAM" id="SSF46689">
    <property type="entry name" value="Homeodomain-like"/>
    <property type="match status" value="2"/>
</dbReference>
<evidence type="ECO:0000256" key="1">
    <source>
        <dbReference type="ARBA" id="ARBA00022491"/>
    </source>
</evidence>
<evidence type="ECO:0000259" key="7">
    <source>
        <dbReference type="PROSITE" id="PS50977"/>
    </source>
</evidence>
<keyword evidence="6" id="KW-1133">Transmembrane helix</keyword>
<evidence type="ECO:0000313" key="8">
    <source>
        <dbReference type="EMBL" id="NPT56430.1"/>
    </source>
</evidence>
<dbReference type="SUPFAM" id="SSF48498">
    <property type="entry name" value="Tetracyclin repressor-like, C-terminal domain"/>
    <property type="match status" value="1"/>
</dbReference>
<organism evidence="8 10">
    <name type="scientific">Paraburkholderia elongata</name>
    <dbReference type="NCBI Taxonomy" id="2675747"/>
    <lineage>
        <taxon>Bacteria</taxon>
        <taxon>Pseudomonadati</taxon>
        <taxon>Pseudomonadota</taxon>
        <taxon>Betaproteobacteria</taxon>
        <taxon>Burkholderiales</taxon>
        <taxon>Burkholderiaceae</taxon>
        <taxon>Paraburkholderia</taxon>
    </lineage>
</organism>
<keyword evidence="3 5" id="KW-0238">DNA-binding</keyword>
<dbReference type="Proteomes" id="UP000655523">
    <property type="component" value="Unassembled WGS sequence"/>
</dbReference>
<accession>A0A972SM92</accession>
<evidence type="ECO:0000256" key="6">
    <source>
        <dbReference type="SAM" id="Phobius"/>
    </source>
</evidence>
<reference evidence="8 10" key="1">
    <citation type="submission" date="2019-11" db="EMBL/GenBank/DDBJ databases">
        <title>Metabolism of dissolved organic matter in forest soils.</title>
        <authorList>
            <person name="Cyle K.T."/>
            <person name="Wilhelm R.C."/>
            <person name="Martinez C.E."/>
        </authorList>
    </citation>
    <scope>NUCLEOTIDE SEQUENCE [LARGE SCALE GENOMIC DNA]</scope>
    <source>
        <strain evidence="8 10">5N</strain>
    </source>
</reference>
<dbReference type="Gene3D" id="1.10.10.60">
    <property type="entry name" value="Homeodomain-like"/>
    <property type="match status" value="1"/>
</dbReference>
<keyword evidence="2" id="KW-0805">Transcription regulation</keyword>
<keyword evidence="4" id="KW-0804">Transcription</keyword>
<dbReference type="PROSITE" id="PS01081">
    <property type="entry name" value="HTH_TETR_1"/>
    <property type="match status" value="1"/>
</dbReference>
<evidence type="ECO:0000313" key="10">
    <source>
        <dbReference type="Proteomes" id="UP000655523"/>
    </source>
</evidence>
<evidence type="ECO:0000313" key="9">
    <source>
        <dbReference type="EMBL" id="NPT57132.1"/>
    </source>
</evidence>